<keyword evidence="2" id="KW-0812">Transmembrane</keyword>
<feature type="transmembrane region" description="Helical" evidence="2">
    <location>
        <begin position="104"/>
        <end position="123"/>
    </location>
</feature>
<protein>
    <submittedName>
        <fullName evidence="3">Uncharacterized protein</fullName>
    </submittedName>
</protein>
<evidence type="ECO:0000256" key="2">
    <source>
        <dbReference type="SAM" id="Phobius"/>
    </source>
</evidence>
<keyword evidence="2" id="KW-0472">Membrane</keyword>
<sequence length="162" mass="17813">MISDVDLLGCLDRPIPDGDRSVVRKGAGPGSEDWAESNPAPNSLRYLPALQQHTSTMYILHCKHSQTQPMGRPPSNPKVEEALNRVSYAQHHCTAPLGCQGARVLTAVVSILCTSGYLFLICWDVRMTANDLRLWLDRGWPPSRTAGQRFTVKCIGTKALSV</sequence>
<evidence type="ECO:0000313" key="4">
    <source>
        <dbReference type="Proteomes" id="UP001451303"/>
    </source>
</evidence>
<organism evidence="3 4">
    <name type="scientific">Neurospora intermedia</name>
    <dbReference type="NCBI Taxonomy" id="5142"/>
    <lineage>
        <taxon>Eukaryota</taxon>
        <taxon>Fungi</taxon>
        <taxon>Dikarya</taxon>
        <taxon>Ascomycota</taxon>
        <taxon>Pezizomycotina</taxon>
        <taxon>Sordariomycetes</taxon>
        <taxon>Sordariomycetidae</taxon>
        <taxon>Sordariales</taxon>
        <taxon>Sordariaceae</taxon>
        <taxon>Neurospora</taxon>
    </lineage>
</organism>
<keyword evidence="2" id="KW-1133">Transmembrane helix</keyword>
<evidence type="ECO:0000313" key="3">
    <source>
        <dbReference type="EMBL" id="KAL0468312.1"/>
    </source>
</evidence>
<proteinExistence type="predicted"/>
<keyword evidence="4" id="KW-1185">Reference proteome</keyword>
<evidence type="ECO:0000256" key="1">
    <source>
        <dbReference type="SAM" id="MobiDB-lite"/>
    </source>
</evidence>
<dbReference type="Proteomes" id="UP001451303">
    <property type="component" value="Unassembled WGS sequence"/>
</dbReference>
<reference evidence="3 4" key="1">
    <citation type="submission" date="2023-09" db="EMBL/GenBank/DDBJ databases">
        <title>Multi-omics analysis of a traditional fermented food reveals byproduct-associated fungal strains for waste-to-food upcycling.</title>
        <authorList>
            <consortium name="Lawrence Berkeley National Laboratory"/>
            <person name="Rekdal V.M."/>
            <person name="Villalobos-Escobedo J.M."/>
            <person name="Rodriguez-Valeron N."/>
            <person name="Garcia M.O."/>
            <person name="Vasquez D.P."/>
            <person name="Damayanti I."/>
            <person name="Sorensen P.M."/>
            <person name="Baidoo E.E."/>
            <person name="De Carvalho A.C."/>
            <person name="Riley R."/>
            <person name="Lipzen A."/>
            <person name="He G."/>
            <person name="Yan M."/>
            <person name="Haridas S."/>
            <person name="Daum C."/>
            <person name="Yoshinaga Y."/>
            <person name="Ng V."/>
            <person name="Grigoriev I.V."/>
            <person name="Munk R."/>
            <person name="Nuraida L."/>
            <person name="Wijaya C.H."/>
            <person name="Morales P.-C."/>
            <person name="Keasling J.D."/>
        </authorList>
    </citation>
    <scope>NUCLEOTIDE SEQUENCE [LARGE SCALE GENOMIC DNA]</scope>
    <source>
        <strain evidence="3 4">FGSC 2613</strain>
    </source>
</reference>
<feature type="region of interest" description="Disordered" evidence="1">
    <location>
        <begin position="19"/>
        <end position="39"/>
    </location>
</feature>
<gene>
    <name evidence="3" type="ORF">QR685DRAFT_337004</name>
</gene>
<comment type="caution">
    <text evidence="3">The sequence shown here is derived from an EMBL/GenBank/DDBJ whole genome shotgun (WGS) entry which is preliminary data.</text>
</comment>
<accession>A0ABR3D7H3</accession>
<name>A0ABR3D7H3_NEUIN</name>
<dbReference type="EMBL" id="JAVLET010000007">
    <property type="protein sequence ID" value="KAL0468312.1"/>
    <property type="molecule type" value="Genomic_DNA"/>
</dbReference>